<dbReference type="PROSITE" id="PS01180">
    <property type="entry name" value="CUB"/>
    <property type="match status" value="4"/>
</dbReference>
<keyword evidence="2" id="KW-0245">EGF-like domain</keyword>
<gene>
    <name evidence="3" type="ORF">OFUS_LOCUS17159</name>
</gene>
<dbReference type="Gene3D" id="2.60.120.290">
    <property type="entry name" value="Spermadhesin, CUB domain"/>
    <property type="match status" value="4"/>
</dbReference>
<feature type="disulfide bond" evidence="2">
    <location>
        <begin position="741"/>
        <end position="758"/>
    </location>
</feature>
<keyword evidence="4" id="KW-1185">Reference proteome</keyword>
<dbReference type="PANTHER" id="PTHR46534:SF1">
    <property type="entry name" value="IGGFC-BINDING PROTEIN N-TERMINAL DOMAIN-CONTAINING PROTEIN"/>
    <property type="match status" value="1"/>
</dbReference>
<dbReference type="SMART" id="SM00181">
    <property type="entry name" value="EGF"/>
    <property type="match status" value="3"/>
</dbReference>
<dbReference type="Gene3D" id="2.10.25.10">
    <property type="entry name" value="Laminin"/>
    <property type="match status" value="2"/>
</dbReference>
<feature type="disulfide bond" evidence="2">
    <location>
        <begin position="2555"/>
        <end position="2564"/>
    </location>
</feature>
<dbReference type="InterPro" id="IPR035234">
    <property type="entry name" value="IgGFc-bd_N"/>
</dbReference>
<dbReference type="OrthoDB" id="10005154at2759"/>
<evidence type="ECO:0000256" key="2">
    <source>
        <dbReference type="PROSITE-ProRule" id="PRU00076"/>
    </source>
</evidence>
<dbReference type="PANTHER" id="PTHR46534">
    <property type="entry name" value="IGGFC_BINDING DOMAIN-CONTAINING PROTEIN"/>
    <property type="match status" value="1"/>
</dbReference>
<evidence type="ECO:0000313" key="4">
    <source>
        <dbReference type="Proteomes" id="UP000749559"/>
    </source>
</evidence>
<dbReference type="PROSITE" id="PS00022">
    <property type="entry name" value="EGF_1"/>
    <property type="match status" value="3"/>
</dbReference>
<name>A0A8J1U0P7_OWEFU</name>
<dbReference type="SUPFAM" id="SSF57196">
    <property type="entry name" value="EGF/Laminin"/>
    <property type="match status" value="2"/>
</dbReference>
<keyword evidence="1 2" id="KW-1015">Disulfide bond</keyword>
<dbReference type="EMBL" id="CAIIXF020000008">
    <property type="protein sequence ID" value="CAH1792146.1"/>
    <property type="molecule type" value="Genomic_DNA"/>
</dbReference>
<reference evidence="3" key="1">
    <citation type="submission" date="2022-03" db="EMBL/GenBank/DDBJ databases">
        <authorList>
            <person name="Martin C."/>
        </authorList>
    </citation>
    <scope>NUCLEOTIDE SEQUENCE</scope>
</reference>
<comment type="caution">
    <text evidence="2">Lacks conserved residue(s) required for the propagation of feature annotation.</text>
</comment>
<dbReference type="SUPFAM" id="SSF49854">
    <property type="entry name" value="Spermadhesin, CUB domain"/>
    <property type="match status" value="4"/>
</dbReference>
<comment type="caution">
    <text evidence="3">The sequence shown here is derived from an EMBL/GenBank/DDBJ whole genome shotgun (WGS) entry which is preliminary data.</text>
</comment>
<dbReference type="PROSITE" id="PS50026">
    <property type="entry name" value="EGF_3"/>
    <property type="match status" value="3"/>
</dbReference>
<dbReference type="Proteomes" id="UP000749559">
    <property type="component" value="Unassembled WGS sequence"/>
</dbReference>
<dbReference type="Pfam" id="PF17517">
    <property type="entry name" value="IgGFc_binding"/>
    <property type="match status" value="4"/>
</dbReference>
<dbReference type="SMART" id="SM00042">
    <property type="entry name" value="CUB"/>
    <property type="match status" value="2"/>
</dbReference>
<sequence length="2701" mass="303725">MFFNMAPMSMIHWILLLVVQSANNIRGQFPANYTDQYSCPQMYNSLSGTLRHPNFPYNYKTPVQCSMSIYLNNDGPSPKYQVVHLTARMFETSGDSVFAHDWLEVSYGLGSFQFRGDGTKATDGSVKENTKAMRVGETYTCYAGQSNYFHLEFHSGNGFTNIGGFIIDYEVETVSADYYKCPKQFTAPLGYIQSFEYPNNYLTNMKCEYTIQLWDSPNDNRLKRVTLKAEYFSTGNSGEVENSDWLLIEGTQYYGYDERNEHAMTINQTLTFYKMAEYFVLEWVTGSSNARSGFSIHYTVSDVETEPGPGGVDNQGKLFAVGFLYQYDGVERAYPKHQLAITSWNGANVEVYSNCERIMRQFTITPGEVTRIEFDRCVEATYGVQLNGISVKSDMEIIVQGINANLQSSDAFLGIPLIPGPNVYIIPTYFTAIFDYNQLTVVASAATTTQVTFIPRRKTGIYWRDAKIVDLKYMETFSYYLYGTRNDQYDLTGTIIYSNKTISVFSGNRCTKVEPTPSFRNNCSHTAEQIPPVSTWGREFYVVPVIPVRDHMLIRIIAALPNTTASINGGDEIHIADTGEFIERKLDVSSVHHILCSEPCLVVHYNIGGTYAAARAHAAPYMTMIPSVEQYTSNIHISTFTRIYNKPFTDYISVIAPTEKISQLYIDGEVIPTSNWTVVNSKMATISLQVDPGEHVVHHNDPTVKFMVFVYGNAQIGTDSYGYPGGIGTHTLNDGCKADSCAETQAVCIPGVNSTFHCFCKEGWTGLSCQKVESTTPAPTDPLDAFKCPQLHTNASGIIYNPGYPNGWPYTYQCTIKIDLHSNVCDLNYKQITLSVEKFQLKRYSGSSFVMIDDRKYFGNGSDPTDVNSLQEGQTYTYQSRSPYFHIFFKGSSKTEDSTYGFAFHYNISTIPGQDKPAINQARPGNKGQCFAMTFTPACGTYHDRHMSYIIVMSQKPTNVSIYVALSSYDEFRKPESTRFVTPTDPWLYKADFSLTEYTEGGIHMLSAIVKADEDLTVYGQKANEYRADGYLALPVGGVDSYEYMIGSYTNKVPRLNNRKAASSGFAVVATEDNTVLNISLKANQGYNSTILTVIIDKLQVYWHRNTVHDVTGTVVKSNKAISLFSGHSCCPGLALEQLPPMSTWGTEFVVQPIYKSKMRYNWREHTTLRVIASEDNTSVGVKNDGLQAYINKGEYYEVRISNITYMYIVCSKPCLVLQYWPTMVIIPPLSSYISNTYFHKGLYYKYNYANPSTITTMTSNYLHFASPTQHKDGFLIDNSPMPANWTKILGTEWSVAVVRVIENSSIYINHTDPSVRYSVLYYGFGSYYPAVALPLGLNFDKIQDVCLPNPCLNDGLCMKRVNGGTSCLCINGYYGDTCALCCESTIPPTPPPAVYPNLCPQMHTSQSGYIQSPMYPLNYPNKQDCRIQIDMTPFLSSDFQEIVLYVEDFHLEKVNYAKHALDYLTIEGGDQFTGSTDRAMVVGKYYIYRNSKKKQYFNLNFVSNEYRMERGFSLKYTTRGINFTSEITHSHRGRKFAVAFPRMKQEPTKYDFYKDKNYIIFTCGSSTDILITHQGQTEQIACPGVYSNNVWRTYPKSSRADIGVENKGYIIEASEEIAVYVYSIEKNGYYSLDTSEAYLALPMHKHMTEFIVMSYMLSTRFTSYSSILVIASEDSTTVTITKRTERRYNFFKEITIKLNKGETYQHLDSTDDLTGSIVKSNKPISVVSGSTCSTIPTTSYYQKCDYLVEQMPPVFSLGKEFITPSVNRPLADDVYLRVLAYYDDTTIEVPALQLSQSMHLMMGEYWDVKLPKIDKDGFYANENEYYIKCSYPCLVAIFTPIYGSSQFPSMFIIPPMTQFVTGKNYIPVISMIWNEYESNVDTETFMQAPSKYGTRLYFNTGELSESDWNKIPYKETYSGIYKSSTSKRTLGFELSHPYIDVGYMSYTYSYDSLGHFGYPSVMGLSITNDIYQCPQTIQNLNPYNKPTGYIRNPGYPESYGVDLECPMSFDLSSGTRKHPPWTITRKDMVFHVELFDVPECCDYLEIDGVRYTSDGENSFEVGETYTFPNFDKINDKVKFVSGRNSSNLTRQFSIYYELIEPDTESPLVKGHIGKYFLLGFLKQLDRQLYLNHLEIHILTAKATTITISYTHPSNSSNITNTYHVAENEQLTLNLPKELTMLGGIEQKVISVKSSEFVSVFTSSFTQVSTDGYLALPVSTVGEHYILAAYGTGGIFDPRQDLNGNSTFGIIATEDGTIVEIIECHNGVYHTNSYTVSIDKFESYSAIADDDITGTIIRSNKPVAVLSGNDCANVPNTRRLCSHLVEMLPPVNSWGDDFYAISSKPRNAGDILRIIARGNTKVELSPGGLSKDITLGEYWEVVLDHDVFYHVTCAMSCLVMQYCQSQTADSRSMGPFMTIVPAVSQYSKDYRSPILNSYNGDPYTNYAHVYVQKEYTSQYFTDAFRTPEKSWSTGVDFDYSAARIDLTDAILAHEFYNLNGVTRFGTVLYGSRSSYDTYAFPAGLELEAPSGGCQGWVCLNDGLCVITADVPKCQCVNGYEGPFCETTMTTTTSTTTTTPTTSTTTMTTVAMTTIPKTTKVTDKQEQTTTAITTKITRSPTDRPTKVTISTTPLTSTSIDEIVSGQQSGPSAGVLGASIGIPLLLIALAVIAFILYKRGVFKRSSSRRRQEQGYILDDISKY</sequence>
<feature type="disulfide bond" evidence="2">
    <location>
        <begin position="1370"/>
        <end position="1379"/>
    </location>
</feature>
<dbReference type="InterPro" id="IPR000859">
    <property type="entry name" value="CUB_dom"/>
</dbReference>
<dbReference type="CDD" id="cd00041">
    <property type="entry name" value="CUB"/>
    <property type="match status" value="2"/>
</dbReference>
<evidence type="ECO:0000313" key="3">
    <source>
        <dbReference type="EMBL" id="CAH1792146.1"/>
    </source>
</evidence>
<protein>
    <submittedName>
        <fullName evidence="3">Uncharacterized protein</fullName>
    </submittedName>
</protein>
<dbReference type="PROSITE" id="PS01186">
    <property type="entry name" value="EGF_2"/>
    <property type="match status" value="2"/>
</dbReference>
<evidence type="ECO:0000256" key="1">
    <source>
        <dbReference type="ARBA" id="ARBA00023157"/>
    </source>
</evidence>
<feature type="disulfide bond" evidence="2">
    <location>
        <begin position="760"/>
        <end position="769"/>
    </location>
</feature>
<dbReference type="Pfam" id="PF00431">
    <property type="entry name" value="CUB"/>
    <property type="match status" value="2"/>
</dbReference>
<dbReference type="InterPro" id="IPR000742">
    <property type="entry name" value="EGF"/>
</dbReference>
<dbReference type="InterPro" id="IPR035914">
    <property type="entry name" value="Sperma_CUB_dom_sf"/>
</dbReference>
<accession>A0A8J1U0P7</accession>
<dbReference type="CDD" id="cd00053">
    <property type="entry name" value="EGF"/>
    <property type="match status" value="1"/>
</dbReference>
<organism evidence="3 4">
    <name type="scientific">Owenia fusiformis</name>
    <name type="common">Polychaete worm</name>
    <dbReference type="NCBI Taxonomy" id="6347"/>
    <lineage>
        <taxon>Eukaryota</taxon>
        <taxon>Metazoa</taxon>
        <taxon>Spiralia</taxon>
        <taxon>Lophotrochozoa</taxon>
        <taxon>Annelida</taxon>
        <taxon>Polychaeta</taxon>
        <taxon>Sedentaria</taxon>
        <taxon>Canalipalpata</taxon>
        <taxon>Sabellida</taxon>
        <taxon>Oweniida</taxon>
        <taxon>Oweniidae</taxon>
        <taxon>Owenia</taxon>
    </lineage>
</organism>
<proteinExistence type="predicted"/>